<dbReference type="EMBL" id="CAUYUJ010018675">
    <property type="protein sequence ID" value="CAK0885475.1"/>
    <property type="molecule type" value="Genomic_DNA"/>
</dbReference>
<dbReference type="CDD" id="cd07829">
    <property type="entry name" value="STKc_CDK_like"/>
    <property type="match status" value="1"/>
</dbReference>
<keyword evidence="9" id="KW-0808">Transferase</keyword>
<evidence type="ECO:0000256" key="8">
    <source>
        <dbReference type="PROSITE-ProRule" id="PRU10141"/>
    </source>
</evidence>
<keyword evidence="12" id="KW-1185">Reference proteome</keyword>
<keyword evidence="9" id="KW-0723">Serine/threonine-protein kinase</keyword>
<comment type="similarity">
    <text evidence="1">Belongs to the protein kinase superfamily. CMGC Ser/Thr protein kinase family. CDC2/CDKX subfamily.</text>
</comment>
<keyword evidence="3 8" id="KW-0067">ATP-binding</keyword>
<dbReference type="InterPro" id="IPR008271">
    <property type="entry name" value="Ser/Thr_kinase_AS"/>
</dbReference>
<keyword evidence="9" id="KW-0418">Kinase</keyword>
<name>A0ABN9WGA9_9DINO</name>
<dbReference type="SMART" id="SM00220">
    <property type="entry name" value="S_TKc"/>
    <property type="match status" value="1"/>
</dbReference>
<comment type="subunit">
    <text evidence="4">May form a complex composed of at least the catalytic subunit CRK2 and a cyclin.</text>
</comment>
<dbReference type="Gene3D" id="1.10.510.10">
    <property type="entry name" value="Transferase(Phosphotransferase) domain 1"/>
    <property type="match status" value="1"/>
</dbReference>
<dbReference type="PROSITE" id="PS50011">
    <property type="entry name" value="PROTEIN_KINASE_DOM"/>
    <property type="match status" value="1"/>
</dbReference>
<feature type="binding site" evidence="8">
    <location>
        <position position="60"/>
    </location>
    <ligand>
        <name>ATP</name>
        <dbReference type="ChEBI" id="CHEBI:30616"/>
    </ligand>
</feature>
<protein>
    <recommendedName>
        <fullName evidence="5">Cyclin-dependent kinase 2 homolog</fullName>
    </recommendedName>
    <alternativeName>
        <fullName evidence="6">Cell division control protein 2 homolog</fullName>
    </alternativeName>
    <alternativeName>
        <fullName evidence="7">cdc2-related kinase 2</fullName>
    </alternativeName>
</protein>
<evidence type="ECO:0000256" key="9">
    <source>
        <dbReference type="RuleBase" id="RU000304"/>
    </source>
</evidence>
<dbReference type="InterPro" id="IPR011009">
    <property type="entry name" value="Kinase-like_dom_sf"/>
</dbReference>
<dbReference type="SUPFAM" id="SSF56112">
    <property type="entry name" value="Protein kinase-like (PK-like)"/>
    <property type="match status" value="1"/>
</dbReference>
<dbReference type="Gene3D" id="3.30.200.20">
    <property type="entry name" value="Phosphorylase Kinase, domain 1"/>
    <property type="match status" value="1"/>
</dbReference>
<feature type="non-terminal residue" evidence="11">
    <location>
        <position position="315"/>
    </location>
</feature>
<accession>A0ABN9WGA9</accession>
<dbReference type="PROSITE" id="PS00108">
    <property type="entry name" value="PROTEIN_KINASE_ST"/>
    <property type="match status" value="1"/>
</dbReference>
<dbReference type="PROSITE" id="PS00107">
    <property type="entry name" value="PROTEIN_KINASE_ATP"/>
    <property type="match status" value="1"/>
</dbReference>
<dbReference type="Pfam" id="PF00069">
    <property type="entry name" value="Pkinase"/>
    <property type="match status" value="1"/>
</dbReference>
<proteinExistence type="inferred from homology"/>
<evidence type="ECO:0000256" key="5">
    <source>
        <dbReference type="ARBA" id="ARBA00039612"/>
    </source>
</evidence>
<sequence>MPTWEPRDRRRGPEDTFLRAEDRRFERRYQLEEKPVGEGTYGAVYMATCRETRRTVAVKKVKMEGEEEGIPSTAIREVAVLKTTDHPNVVKLLDVCCTPGRLHLVFEFIEMNLKQHMKRLNFSLDPGAVRSLTRQMLRGTEYCHSHRIIHRDLKPQNILIQRAGCAPGSEVVKIADFGMARAFSLPLPKYTHEVVTTWYRAPEILFGVEEYSLAVDTWSAGCIMGEMATGTALFQGDSEIDTIFQIFRKLGTPTEADWPGLPELPDFKPTFPQWRKRPWEEIRNTVAQLGSSGVDLLERLLTYDPRRRDSVRQAL</sequence>
<evidence type="ECO:0000259" key="10">
    <source>
        <dbReference type="PROSITE" id="PS50011"/>
    </source>
</evidence>
<evidence type="ECO:0000256" key="7">
    <source>
        <dbReference type="ARBA" id="ARBA00042858"/>
    </source>
</evidence>
<comment type="caution">
    <text evidence="11">The sequence shown here is derived from an EMBL/GenBank/DDBJ whole genome shotgun (WGS) entry which is preliminary data.</text>
</comment>
<dbReference type="Proteomes" id="UP001189429">
    <property type="component" value="Unassembled WGS sequence"/>
</dbReference>
<feature type="domain" description="Protein kinase" evidence="10">
    <location>
        <begin position="30"/>
        <end position="315"/>
    </location>
</feature>
<gene>
    <name evidence="11" type="ORF">PCOR1329_LOCUS67086</name>
</gene>
<dbReference type="InterPro" id="IPR000719">
    <property type="entry name" value="Prot_kinase_dom"/>
</dbReference>
<evidence type="ECO:0000313" key="11">
    <source>
        <dbReference type="EMBL" id="CAK0885475.1"/>
    </source>
</evidence>
<dbReference type="InterPro" id="IPR050108">
    <property type="entry name" value="CDK"/>
</dbReference>
<evidence type="ECO:0000256" key="6">
    <source>
        <dbReference type="ARBA" id="ARBA00041902"/>
    </source>
</evidence>
<evidence type="ECO:0000313" key="12">
    <source>
        <dbReference type="Proteomes" id="UP001189429"/>
    </source>
</evidence>
<dbReference type="InterPro" id="IPR017441">
    <property type="entry name" value="Protein_kinase_ATP_BS"/>
</dbReference>
<reference evidence="11" key="1">
    <citation type="submission" date="2023-10" db="EMBL/GenBank/DDBJ databases">
        <authorList>
            <person name="Chen Y."/>
            <person name="Shah S."/>
            <person name="Dougan E. K."/>
            <person name="Thang M."/>
            <person name="Chan C."/>
        </authorList>
    </citation>
    <scope>NUCLEOTIDE SEQUENCE [LARGE SCALE GENOMIC DNA]</scope>
</reference>
<keyword evidence="2 8" id="KW-0547">Nucleotide-binding</keyword>
<evidence type="ECO:0000256" key="3">
    <source>
        <dbReference type="ARBA" id="ARBA00022840"/>
    </source>
</evidence>
<evidence type="ECO:0000256" key="1">
    <source>
        <dbReference type="ARBA" id="ARBA00006485"/>
    </source>
</evidence>
<dbReference type="PANTHER" id="PTHR24056">
    <property type="entry name" value="CELL DIVISION PROTEIN KINASE"/>
    <property type="match status" value="1"/>
</dbReference>
<organism evidence="11 12">
    <name type="scientific">Prorocentrum cordatum</name>
    <dbReference type="NCBI Taxonomy" id="2364126"/>
    <lineage>
        <taxon>Eukaryota</taxon>
        <taxon>Sar</taxon>
        <taxon>Alveolata</taxon>
        <taxon>Dinophyceae</taxon>
        <taxon>Prorocentrales</taxon>
        <taxon>Prorocentraceae</taxon>
        <taxon>Prorocentrum</taxon>
    </lineage>
</organism>
<evidence type="ECO:0000256" key="2">
    <source>
        <dbReference type="ARBA" id="ARBA00022741"/>
    </source>
</evidence>
<evidence type="ECO:0000256" key="4">
    <source>
        <dbReference type="ARBA" id="ARBA00038543"/>
    </source>
</evidence>